<name>A0AAN8ESZ1_9EURO</name>
<protein>
    <submittedName>
        <fullName evidence="2">Uncharacterized protein</fullName>
    </submittedName>
</protein>
<dbReference type="Proteomes" id="UP001316803">
    <property type="component" value="Unassembled WGS sequence"/>
</dbReference>
<evidence type="ECO:0000256" key="1">
    <source>
        <dbReference type="SAM" id="MobiDB-lite"/>
    </source>
</evidence>
<evidence type="ECO:0000313" key="2">
    <source>
        <dbReference type="EMBL" id="KAK5958208.1"/>
    </source>
</evidence>
<feature type="region of interest" description="Disordered" evidence="1">
    <location>
        <begin position="1"/>
        <end position="128"/>
    </location>
</feature>
<feature type="compositionally biased region" description="Polar residues" evidence="1">
    <location>
        <begin position="116"/>
        <end position="128"/>
    </location>
</feature>
<accession>A0AAN8ESZ1</accession>
<feature type="compositionally biased region" description="Basic and acidic residues" evidence="1">
    <location>
        <begin position="44"/>
        <end position="55"/>
    </location>
</feature>
<dbReference type="EMBL" id="JAKLMC020000001">
    <property type="protein sequence ID" value="KAK5958208.1"/>
    <property type="molecule type" value="Genomic_DNA"/>
</dbReference>
<keyword evidence="3" id="KW-1185">Reference proteome</keyword>
<reference evidence="2 3" key="1">
    <citation type="submission" date="2022-12" db="EMBL/GenBank/DDBJ databases">
        <title>Genomic features and morphological characterization of a novel Knufia sp. strain isolated from spacecraft assembly facility.</title>
        <authorList>
            <person name="Teixeira M."/>
            <person name="Chander A.M."/>
            <person name="Stajich J.E."/>
            <person name="Venkateswaran K."/>
        </authorList>
    </citation>
    <scope>NUCLEOTIDE SEQUENCE [LARGE SCALE GENOMIC DNA]</scope>
    <source>
        <strain evidence="2 3">FJI-L2-BK-P2</strain>
    </source>
</reference>
<proteinExistence type="predicted"/>
<feature type="compositionally biased region" description="Basic and acidic residues" evidence="1">
    <location>
        <begin position="1"/>
        <end position="33"/>
    </location>
</feature>
<dbReference type="AlphaFoldDB" id="A0AAN8ESZ1"/>
<gene>
    <name evidence="2" type="ORF">OHC33_000050</name>
</gene>
<comment type="caution">
    <text evidence="2">The sequence shown here is derived from an EMBL/GenBank/DDBJ whole genome shotgun (WGS) entry which is preliminary data.</text>
</comment>
<evidence type="ECO:0000313" key="3">
    <source>
        <dbReference type="Proteomes" id="UP001316803"/>
    </source>
</evidence>
<organism evidence="2 3">
    <name type="scientific">Knufia fluminis</name>
    <dbReference type="NCBI Taxonomy" id="191047"/>
    <lineage>
        <taxon>Eukaryota</taxon>
        <taxon>Fungi</taxon>
        <taxon>Dikarya</taxon>
        <taxon>Ascomycota</taxon>
        <taxon>Pezizomycotina</taxon>
        <taxon>Eurotiomycetes</taxon>
        <taxon>Chaetothyriomycetidae</taxon>
        <taxon>Chaetothyriales</taxon>
        <taxon>Trichomeriaceae</taxon>
        <taxon>Knufia</taxon>
    </lineage>
</organism>
<sequence>MTDKTFHVTSEDLRNEEAKQSKFHGGEIPKDSDVSAMKQLLSEQESKEDQIDRVKAGLPLPDDPPGSADLQSADGRTVNVGSGGVNAKLGTGSSSGLREPATAESSARVDGEQYGKETQPSINPKSSG</sequence>